<dbReference type="InterPro" id="IPR008422">
    <property type="entry name" value="KN_HD"/>
</dbReference>
<protein>
    <recommendedName>
        <fullName evidence="5">KN homeodomain domain-containing protein</fullName>
    </recommendedName>
</protein>
<keyword evidence="2" id="KW-0238">DNA-binding</keyword>
<evidence type="ECO:0000256" key="2">
    <source>
        <dbReference type="ARBA" id="ARBA00023125"/>
    </source>
</evidence>
<dbReference type="STRING" id="765257.A0A0D0ADT9"/>
<dbReference type="Proteomes" id="UP000054018">
    <property type="component" value="Unassembled WGS sequence"/>
</dbReference>
<accession>A0A0D0ADT9</accession>
<evidence type="ECO:0000256" key="4">
    <source>
        <dbReference type="ARBA" id="ARBA00023242"/>
    </source>
</evidence>
<keyword evidence="7" id="KW-1185">Reference proteome</keyword>
<name>A0A0D0ADT9_9AGAM</name>
<keyword evidence="3" id="KW-0371">Homeobox</keyword>
<dbReference type="CDD" id="cd00086">
    <property type="entry name" value="homeodomain"/>
    <property type="match status" value="1"/>
</dbReference>
<dbReference type="OrthoDB" id="250329at2759"/>
<gene>
    <name evidence="6" type="ORF">PISMIDRAFT_87959</name>
</gene>
<sequence length="110" mass="12241">MRIASITDCLVDIKHESHGLSDGLHDGWRDILAKHFSADASGTSHSQQASDYDTSPPHPDYLSSTYKWLLANLHNPYPTVEVKEGMASRAGCSVTAINSWFISVRRRIGW</sequence>
<dbReference type="GO" id="GO:0003677">
    <property type="term" value="F:DNA binding"/>
    <property type="evidence" value="ECO:0007669"/>
    <property type="project" value="UniProtKB-KW"/>
</dbReference>
<proteinExistence type="inferred from homology"/>
<evidence type="ECO:0000313" key="6">
    <source>
        <dbReference type="EMBL" id="KIK30253.1"/>
    </source>
</evidence>
<evidence type="ECO:0000259" key="5">
    <source>
        <dbReference type="Pfam" id="PF05920"/>
    </source>
</evidence>
<dbReference type="GO" id="GO:0006355">
    <property type="term" value="P:regulation of DNA-templated transcription"/>
    <property type="evidence" value="ECO:0007669"/>
    <property type="project" value="InterPro"/>
</dbReference>
<evidence type="ECO:0000313" key="7">
    <source>
        <dbReference type="Proteomes" id="UP000054018"/>
    </source>
</evidence>
<comment type="similarity">
    <text evidence="1">Belongs to the TALE/M-ATYP homeobox family.</text>
</comment>
<dbReference type="Pfam" id="PF05920">
    <property type="entry name" value="Homeobox_KN"/>
    <property type="match status" value="1"/>
</dbReference>
<dbReference type="InterPro" id="IPR009057">
    <property type="entry name" value="Homeodomain-like_sf"/>
</dbReference>
<reference evidence="7" key="2">
    <citation type="submission" date="2015-01" db="EMBL/GenBank/DDBJ databases">
        <title>Evolutionary Origins and Diversification of the Mycorrhizal Mutualists.</title>
        <authorList>
            <consortium name="DOE Joint Genome Institute"/>
            <consortium name="Mycorrhizal Genomics Consortium"/>
            <person name="Kohler A."/>
            <person name="Kuo A."/>
            <person name="Nagy L.G."/>
            <person name="Floudas D."/>
            <person name="Copeland A."/>
            <person name="Barry K.W."/>
            <person name="Cichocki N."/>
            <person name="Veneault-Fourrey C."/>
            <person name="LaButti K."/>
            <person name="Lindquist E.A."/>
            <person name="Lipzen A."/>
            <person name="Lundell T."/>
            <person name="Morin E."/>
            <person name="Murat C."/>
            <person name="Riley R."/>
            <person name="Ohm R."/>
            <person name="Sun H."/>
            <person name="Tunlid A."/>
            <person name="Henrissat B."/>
            <person name="Grigoriev I.V."/>
            <person name="Hibbett D.S."/>
            <person name="Martin F."/>
        </authorList>
    </citation>
    <scope>NUCLEOTIDE SEQUENCE [LARGE SCALE GENOMIC DNA]</scope>
    <source>
        <strain evidence="7">441</strain>
    </source>
</reference>
<dbReference type="InterPro" id="IPR001356">
    <property type="entry name" value="HD"/>
</dbReference>
<dbReference type="EMBL" id="KN833687">
    <property type="protein sequence ID" value="KIK30253.1"/>
    <property type="molecule type" value="Genomic_DNA"/>
</dbReference>
<organism evidence="6 7">
    <name type="scientific">Pisolithus microcarpus 441</name>
    <dbReference type="NCBI Taxonomy" id="765257"/>
    <lineage>
        <taxon>Eukaryota</taxon>
        <taxon>Fungi</taxon>
        <taxon>Dikarya</taxon>
        <taxon>Basidiomycota</taxon>
        <taxon>Agaricomycotina</taxon>
        <taxon>Agaricomycetes</taxon>
        <taxon>Agaricomycetidae</taxon>
        <taxon>Boletales</taxon>
        <taxon>Sclerodermatineae</taxon>
        <taxon>Pisolithaceae</taxon>
        <taxon>Pisolithus</taxon>
    </lineage>
</organism>
<reference evidence="6 7" key="1">
    <citation type="submission" date="2014-04" db="EMBL/GenBank/DDBJ databases">
        <authorList>
            <consortium name="DOE Joint Genome Institute"/>
            <person name="Kuo A."/>
            <person name="Kohler A."/>
            <person name="Costa M.D."/>
            <person name="Nagy L.G."/>
            <person name="Floudas D."/>
            <person name="Copeland A."/>
            <person name="Barry K.W."/>
            <person name="Cichocki N."/>
            <person name="Veneault-Fourrey C."/>
            <person name="LaButti K."/>
            <person name="Lindquist E.A."/>
            <person name="Lipzen A."/>
            <person name="Lundell T."/>
            <person name="Morin E."/>
            <person name="Murat C."/>
            <person name="Sun H."/>
            <person name="Tunlid A."/>
            <person name="Henrissat B."/>
            <person name="Grigoriev I.V."/>
            <person name="Hibbett D.S."/>
            <person name="Martin F."/>
            <person name="Nordberg H.P."/>
            <person name="Cantor M.N."/>
            <person name="Hua S.X."/>
        </authorList>
    </citation>
    <scope>NUCLEOTIDE SEQUENCE [LARGE SCALE GENOMIC DNA]</scope>
    <source>
        <strain evidence="6 7">441</strain>
    </source>
</reference>
<keyword evidence="4" id="KW-0539">Nucleus</keyword>
<dbReference type="AlphaFoldDB" id="A0A0D0ADT9"/>
<evidence type="ECO:0000256" key="1">
    <source>
        <dbReference type="ARBA" id="ARBA00005800"/>
    </source>
</evidence>
<dbReference type="HOGENOM" id="CLU_2177083_0_0_1"/>
<feature type="non-terminal residue" evidence="6">
    <location>
        <position position="110"/>
    </location>
</feature>
<evidence type="ECO:0000256" key="3">
    <source>
        <dbReference type="ARBA" id="ARBA00023155"/>
    </source>
</evidence>
<dbReference type="SUPFAM" id="SSF46689">
    <property type="entry name" value="Homeodomain-like"/>
    <property type="match status" value="1"/>
</dbReference>
<dbReference type="Gene3D" id="1.10.10.60">
    <property type="entry name" value="Homeodomain-like"/>
    <property type="match status" value="1"/>
</dbReference>
<feature type="domain" description="KN homeodomain" evidence="5">
    <location>
        <begin position="68"/>
        <end position="107"/>
    </location>
</feature>